<evidence type="ECO:0000313" key="3">
    <source>
        <dbReference type="Proteomes" id="UP001194746"/>
    </source>
</evidence>
<dbReference type="Proteomes" id="UP001194746">
    <property type="component" value="Unassembled WGS sequence"/>
</dbReference>
<dbReference type="InterPro" id="IPR011008">
    <property type="entry name" value="Dimeric_a/b-barrel"/>
</dbReference>
<dbReference type="InterPro" id="IPR007138">
    <property type="entry name" value="ABM_dom"/>
</dbReference>
<dbReference type="Pfam" id="PF03992">
    <property type="entry name" value="ABM"/>
    <property type="match status" value="1"/>
</dbReference>
<feature type="domain" description="ABM" evidence="1">
    <location>
        <begin position="5"/>
        <end position="64"/>
    </location>
</feature>
<name>A0AAD4CWY1_ASPNN</name>
<dbReference type="Gene3D" id="3.30.70.100">
    <property type="match status" value="1"/>
</dbReference>
<comment type="caution">
    <text evidence="2">The sequence shown here is derived from an EMBL/GenBank/DDBJ whole genome shotgun (WGS) entry which is preliminary data.</text>
</comment>
<organism evidence="2 3">
    <name type="scientific">Aspergillus nanangensis</name>
    <dbReference type="NCBI Taxonomy" id="2582783"/>
    <lineage>
        <taxon>Eukaryota</taxon>
        <taxon>Fungi</taxon>
        <taxon>Dikarya</taxon>
        <taxon>Ascomycota</taxon>
        <taxon>Pezizomycotina</taxon>
        <taxon>Eurotiomycetes</taxon>
        <taxon>Eurotiomycetidae</taxon>
        <taxon>Eurotiales</taxon>
        <taxon>Aspergillaceae</taxon>
        <taxon>Aspergillus</taxon>
        <taxon>Aspergillus subgen. Circumdati</taxon>
    </lineage>
</organism>
<proteinExistence type="predicted"/>
<evidence type="ECO:0000313" key="2">
    <source>
        <dbReference type="EMBL" id="KAF9893978.1"/>
    </source>
</evidence>
<sequence>MASISLQITVCIAEENIPKFFEYFKPVYDKVIAEPACTFFELYQSQENPGEISWVENWSESQEWLMQNQIPKSYYEEYFKVTEPMLLKPREVKVLKRLGSPYVMVKKENGGLVN</sequence>
<evidence type="ECO:0000259" key="1">
    <source>
        <dbReference type="Pfam" id="PF03992"/>
    </source>
</evidence>
<reference evidence="2" key="1">
    <citation type="journal article" date="2019" name="Beilstein J. Org. Chem.">
        <title>Nanangenines: drimane sesquiterpenoids as the dominant metabolite cohort of a novel Australian fungus, Aspergillus nanangensis.</title>
        <authorList>
            <person name="Lacey H.J."/>
            <person name="Gilchrist C.L.M."/>
            <person name="Crombie A."/>
            <person name="Kalaitzis J.A."/>
            <person name="Vuong D."/>
            <person name="Rutledge P.J."/>
            <person name="Turner P."/>
            <person name="Pitt J.I."/>
            <person name="Lacey E."/>
            <person name="Chooi Y.H."/>
            <person name="Piggott A.M."/>
        </authorList>
    </citation>
    <scope>NUCLEOTIDE SEQUENCE</scope>
    <source>
        <strain evidence="2">MST-FP2251</strain>
    </source>
</reference>
<dbReference type="EMBL" id="VCAU01000005">
    <property type="protein sequence ID" value="KAF9893978.1"/>
    <property type="molecule type" value="Genomic_DNA"/>
</dbReference>
<dbReference type="SUPFAM" id="SSF54909">
    <property type="entry name" value="Dimeric alpha+beta barrel"/>
    <property type="match status" value="1"/>
</dbReference>
<dbReference type="AlphaFoldDB" id="A0AAD4CWY1"/>
<keyword evidence="3" id="KW-1185">Reference proteome</keyword>
<reference evidence="2" key="2">
    <citation type="submission" date="2020-02" db="EMBL/GenBank/DDBJ databases">
        <authorList>
            <person name="Gilchrist C.L.M."/>
            <person name="Chooi Y.-H."/>
        </authorList>
    </citation>
    <scope>NUCLEOTIDE SEQUENCE</scope>
    <source>
        <strain evidence="2">MST-FP2251</strain>
    </source>
</reference>
<accession>A0AAD4CWY1</accession>
<gene>
    <name evidence="2" type="ORF">FE257_008949</name>
</gene>
<protein>
    <recommendedName>
        <fullName evidence="1">ABM domain-containing protein</fullName>
    </recommendedName>
</protein>